<dbReference type="EMBL" id="BOMY01000039">
    <property type="protein sequence ID" value="GIF23312.1"/>
    <property type="molecule type" value="Genomic_DNA"/>
</dbReference>
<dbReference type="Pfam" id="PF00195">
    <property type="entry name" value="Chal_sti_synt_N"/>
    <property type="match status" value="1"/>
</dbReference>
<evidence type="ECO:0000256" key="4">
    <source>
        <dbReference type="PIRSR" id="PIRSR000451-1"/>
    </source>
</evidence>
<evidence type="ECO:0000313" key="7">
    <source>
        <dbReference type="EMBL" id="GIF23312.1"/>
    </source>
</evidence>
<dbReference type="InterPro" id="IPR012328">
    <property type="entry name" value="Chalcone/stilbene_synt_C"/>
</dbReference>
<evidence type="ECO:0000259" key="5">
    <source>
        <dbReference type="Pfam" id="PF00195"/>
    </source>
</evidence>
<dbReference type="SUPFAM" id="SSF53901">
    <property type="entry name" value="Thiolase-like"/>
    <property type="match status" value="1"/>
</dbReference>
<feature type="domain" description="Chalcone/stilbene synthase N-terminal" evidence="5">
    <location>
        <begin position="4"/>
        <end position="202"/>
    </location>
</feature>
<dbReference type="InterPro" id="IPR011141">
    <property type="entry name" value="Polyketide_synthase_type-III"/>
</dbReference>
<dbReference type="Gene3D" id="3.40.47.10">
    <property type="match status" value="2"/>
</dbReference>
<dbReference type="Proteomes" id="UP000623608">
    <property type="component" value="Unassembled WGS sequence"/>
</dbReference>
<sequence length="360" mass="37998">MSRIVAARAVLPEHVYSQEQITGVLADALLGDEPAAVVRRELMRRLHTAAEVRTRHLALPLDRYRDLGGFGAANDVWIDVGRRLGSDAVAAALAAAGLVPSDVDLIVTTSVTGLAVPSLDARIAHRLGLRDDVKRMPLFGLGCVAGAAGIARIHDYLQGRPDDVAVLLSVELCSLTFQRGDTSTANLVGSGLFGDGAAAVVVLGERRAAAAGHDHAPRVRATRSRLYPDSERVMGWDIGETGFQLVLAATVPDIVDTYLKGDVETFLAAHGLAVSDVDTWIAHPGGPKVIEAIVRTLGLKPDALDVTRRSLASVGNLSSSSVLHVLQETLATRDPVAASRPAVMLAMGPGFCSELVLLDW</sequence>
<evidence type="ECO:0000256" key="2">
    <source>
        <dbReference type="ARBA" id="ARBA00022679"/>
    </source>
</evidence>
<feature type="active site" description="Acyl-thioester intermediate" evidence="4">
    <location>
        <position position="143"/>
    </location>
</feature>
<proteinExistence type="inferred from homology"/>
<gene>
    <name evidence="7" type="primary">pks11</name>
    <name evidence="7" type="ORF">Ate02nite_60420</name>
</gene>
<dbReference type="GO" id="GO:0030639">
    <property type="term" value="P:polyketide biosynthetic process"/>
    <property type="evidence" value="ECO:0007669"/>
    <property type="project" value="TreeGrafter"/>
</dbReference>
<organism evidence="7 8">
    <name type="scientific">Paractinoplanes tereljensis</name>
    <dbReference type="NCBI Taxonomy" id="571912"/>
    <lineage>
        <taxon>Bacteria</taxon>
        <taxon>Bacillati</taxon>
        <taxon>Actinomycetota</taxon>
        <taxon>Actinomycetes</taxon>
        <taxon>Micromonosporales</taxon>
        <taxon>Micromonosporaceae</taxon>
        <taxon>Paractinoplanes</taxon>
    </lineage>
</organism>
<reference evidence="7" key="1">
    <citation type="submission" date="2021-01" db="EMBL/GenBank/DDBJ databases">
        <title>Whole genome shotgun sequence of Actinoplanes tereljensis NBRC 105297.</title>
        <authorList>
            <person name="Komaki H."/>
            <person name="Tamura T."/>
        </authorList>
    </citation>
    <scope>NUCLEOTIDE SEQUENCE</scope>
    <source>
        <strain evidence="7">NBRC 105297</strain>
    </source>
</reference>
<dbReference type="InterPro" id="IPR001099">
    <property type="entry name" value="Chalcone/stilbene_synt_N"/>
</dbReference>
<accession>A0A919NT49</accession>
<evidence type="ECO:0000259" key="6">
    <source>
        <dbReference type="Pfam" id="PF02797"/>
    </source>
</evidence>
<keyword evidence="8" id="KW-1185">Reference proteome</keyword>
<keyword evidence="3" id="KW-0012">Acyltransferase</keyword>
<comment type="similarity">
    <text evidence="1">Belongs to the thiolase-like superfamily. Chalcone/stilbene synthases family.</text>
</comment>
<dbReference type="InterPro" id="IPR016039">
    <property type="entry name" value="Thiolase-like"/>
</dbReference>
<comment type="caution">
    <text evidence="7">The sequence shown here is derived from an EMBL/GenBank/DDBJ whole genome shotgun (WGS) entry which is preliminary data.</text>
</comment>
<dbReference type="Pfam" id="PF02797">
    <property type="entry name" value="Chal_sti_synt_C"/>
    <property type="match status" value="1"/>
</dbReference>
<dbReference type="PIRSF" id="PIRSF000451">
    <property type="entry name" value="PKS_III"/>
    <property type="match status" value="1"/>
</dbReference>
<keyword evidence="2" id="KW-0808">Transferase</keyword>
<dbReference type="PANTHER" id="PTHR11877:SF99">
    <property type="entry name" value="1,3,6,8-TETRAHYDROXYNAPHTHALENE SYNTHASE"/>
    <property type="match status" value="1"/>
</dbReference>
<dbReference type="GO" id="GO:0016747">
    <property type="term" value="F:acyltransferase activity, transferring groups other than amino-acyl groups"/>
    <property type="evidence" value="ECO:0007669"/>
    <property type="project" value="InterPro"/>
</dbReference>
<feature type="domain" description="Chalcone/stilbene synthase C-terminal" evidence="6">
    <location>
        <begin position="224"/>
        <end position="358"/>
    </location>
</feature>
<dbReference type="PANTHER" id="PTHR11877">
    <property type="entry name" value="HYDROXYMETHYLGLUTARYL-COA SYNTHASE"/>
    <property type="match status" value="1"/>
</dbReference>
<protein>
    <submittedName>
        <fullName evidence="7">Alpha-pyrone synthesis polyketide synthase-like Pks11</fullName>
    </submittedName>
</protein>
<dbReference type="CDD" id="cd00831">
    <property type="entry name" value="CHS_like"/>
    <property type="match status" value="1"/>
</dbReference>
<evidence type="ECO:0000256" key="1">
    <source>
        <dbReference type="ARBA" id="ARBA00005531"/>
    </source>
</evidence>
<dbReference type="AlphaFoldDB" id="A0A919NT49"/>
<name>A0A919NT49_9ACTN</name>
<evidence type="ECO:0000256" key="3">
    <source>
        <dbReference type="ARBA" id="ARBA00023315"/>
    </source>
</evidence>
<evidence type="ECO:0000313" key="8">
    <source>
        <dbReference type="Proteomes" id="UP000623608"/>
    </source>
</evidence>